<keyword evidence="3 5" id="KW-1133">Transmembrane helix</keyword>
<dbReference type="EMBL" id="JADIMX010000131">
    <property type="protein sequence ID" value="MBO8435069.1"/>
    <property type="molecule type" value="Genomic_DNA"/>
</dbReference>
<evidence type="ECO:0000256" key="2">
    <source>
        <dbReference type="ARBA" id="ARBA00022692"/>
    </source>
</evidence>
<sequence length="201" mass="21870">MDLSVLIIAISLSIDALGIGISYGVREIKIPLISKAIISLQSFLIMTISLFLGNIIFDLIPSYLGKYIGVIILFGMGIFMIVQPYLPKKEKVYRIKTFSLKYAGLTIKIIKSPPVCDFNLSKTIEPFEALYLGIALSIDSLGVVFGSSAVGITILLPLLAVVFQIILLSIGILWGKKVKKASNISENIWVALSGTIPVSYT</sequence>
<keyword evidence="4 5" id="KW-0472">Membrane</keyword>
<organism evidence="6 7">
    <name type="scientific">Candidatus Fimicola merdigallinarum</name>
    <dbReference type="NCBI Taxonomy" id="2840819"/>
    <lineage>
        <taxon>Bacteria</taxon>
        <taxon>Bacillati</taxon>
        <taxon>Bacillota</taxon>
        <taxon>Clostridia</taxon>
        <taxon>Lachnospirales</taxon>
        <taxon>Lachnospiraceae</taxon>
        <taxon>Lachnospiraceae incertae sedis</taxon>
        <taxon>Candidatus Fimicola</taxon>
    </lineage>
</organism>
<accession>A0A9D9DW44</accession>
<protein>
    <submittedName>
        <fullName evidence="6">Manganese efflux pump</fullName>
    </submittedName>
</protein>
<dbReference type="PANTHER" id="PTHR35529:SF2">
    <property type="entry name" value="SPORULATION PROTEIN YTAF-RELATED"/>
    <property type="match status" value="1"/>
</dbReference>
<feature type="non-terminal residue" evidence="6">
    <location>
        <position position="201"/>
    </location>
</feature>
<feature type="transmembrane region" description="Helical" evidence="5">
    <location>
        <begin position="37"/>
        <end position="57"/>
    </location>
</feature>
<reference evidence="6" key="1">
    <citation type="submission" date="2020-10" db="EMBL/GenBank/DDBJ databases">
        <authorList>
            <person name="Gilroy R."/>
        </authorList>
    </citation>
    <scope>NUCLEOTIDE SEQUENCE</scope>
    <source>
        <strain evidence="6">F6-4510</strain>
    </source>
</reference>
<feature type="transmembrane region" description="Helical" evidence="5">
    <location>
        <begin position="63"/>
        <end position="86"/>
    </location>
</feature>
<feature type="transmembrane region" description="Helical" evidence="5">
    <location>
        <begin position="154"/>
        <end position="174"/>
    </location>
</feature>
<reference evidence="6" key="2">
    <citation type="journal article" date="2021" name="PeerJ">
        <title>Extensive microbial diversity within the chicken gut microbiome revealed by metagenomics and culture.</title>
        <authorList>
            <person name="Gilroy R."/>
            <person name="Ravi A."/>
            <person name="Getino M."/>
            <person name="Pursley I."/>
            <person name="Horton D.L."/>
            <person name="Alikhan N.F."/>
            <person name="Baker D."/>
            <person name="Gharbi K."/>
            <person name="Hall N."/>
            <person name="Watson M."/>
            <person name="Adriaenssens E.M."/>
            <person name="Foster-Nyarko E."/>
            <person name="Jarju S."/>
            <person name="Secka A."/>
            <person name="Antonio M."/>
            <person name="Oren A."/>
            <person name="Chaudhuri R.R."/>
            <person name="La Ragione R."/>
            <person name="Hildebrand F."/>
            <person name="Pallen M.J."/>
        </authorList>
    </citation>
    <scope>NUCLEOTIDE SEQUENCE</scope>
    <source>
        <strain evidence="6">F6-4510</strain>
    </source>
</reference>
<feature type="transmembrane region" description="Helical" evidence="5">
    <location>
        <begin position="6"/>
        <end position="25"/>
    </location>
</feature>
<dbReference type="Pfam" id="PF02659">
    <property type="entry name" value="Mntp"/>
    <property type="match status" value="1"/>
</dbReference>
<feature type="transmembrane region" description="Helical" evidence="5">
    <location>
        <begin position="129"/>
        <end position="148"/>
    </location>
</feature>
<dbReference type="InterPro" id="IPR003810">
    <property type="entry name" value="Mntp/YtaF"/>
</dbReference>
<evidence type="ECO:0000256" key="1">
    <source>
        <dbReference type="ARBA" id="ARBA00022475"/>
    </source>
</evidence>
<keyword evidence="1" id="KW-1003">Cell membrane</keyword>
<gene>
    <name evidence="6" type="ORF">IAC55_07100</name>
</gene>
<dbReference type="AlphaFoldDB" id="A0A9D9DW44"/>
<evidence type="ECO:0000313" key="7">
    <source>
        <dbReference type="Proteomes" id="UP000823611"/>
    </source>
</evidence>
<proteinExistence type="predicted"/>
<name>A0A9D9DW44_9FIRM</name>
<evidence type="ECO:0000256" key="5">
    <source>
        <dbReference type="SAM" id="Phobius"/>
    </source>
</evidence>
<evidence type="ECO:0000256" key="4">
    <source>
        <dbReference type="ARBA" id="ARBA00023136"/>
    </source>
</evidence>
<comment type="caution">
    <text evidence="6">The sequence shown here is derived from an EMBL/GenBank/DDBJ whole genome shotgun (WGS) entry which is preliminary data.</text>
</comment>
<dbReference type="PANTHER" id="PTHR35529">
    <property type="entry name" value="MANGANESE EFFLUX PUMP MNTP-RELATED"/>
    <property type="match status" value="1"/>
</dbReference>
<evidence type="ECO:0000256" key="3">
    <source>
        <dbReference type="ARBA" id="ARBA00022989"/>
    </source>
</evidence>
<evidence type="ECO:0000313" key="6">
    <source>
        <dbReference type="EMBL" id="MBO8435069.1"/>
    </source>
</evidence>
<keyword evidence="2 5" id="KW-0812">Transmembrane</keyword>
<dbReference type="Proteomes" id="UP000823611">
    <property type="component" value="Unassembled WGS sequence"/>
</dbReference>